<evidence type="ECO:0000313" key="5">
    <source>
        <dbReference type="Proteomes" id="UP000015346"/>
    </source>
</evidence>
<keyword evidence="5" id="KW-1185">Reference proteome</keyword>
<keyword evidence="1" id="KW-0479">Metal-binding</keyword>
<accession>S9R5R2</accession>
<dbReference type="PANTHER" id="PTHR11358">
    <property type="entry name" value="ARGINASE/AGMATINASE"/>
    <property type="match status" value="1"/>
</dbReference>
<sequence>MTRLGTLFGRSATGTAMGLPRWDGGVASAVVIGADGCTPYPSVGHYCAGGPAAIRAATAPFDGSKWNFDIGAPAIGPHPPADGGDLPIGEDAAANRRTVREAVARIAAAGAVPVLLGGDDSLPIPMLEALEGPLVVLQIDAHIDWRDEVEGTRWGLSSGMRRASEMAHVTRIVQVGQRGIGSARPEDVAEALARGARLVPASAPDPVREALEGIPEGARVAICLDCDALDPAIMPAAIGRTAGGLSFRQVLALIRGVQDRGRIAAVSMTEYMPERDVDGIGAMTVAQLLVALLGLLSAAR</sequence>
<dbReference type="PATRIC" id="fig|1123069.3.peg.608"/>
<comment type="caution">
    <text evidence="4">The sequence shown here is derived from an EMBL/GenBank/DDBJ whole genome shotgun (WGS) entry which is preliminary data.</text>
</comment>
<evidence type="ECO:0000256" key="3">
    <source>
        <dbReference type="PROSITE-ProRule" id="PRU00742"/>
    </source>
</evidence>
<dbReference type="InterPro" id="IPR023696">
    <property type="entry name" value="Ureohydrolase_dom_sf"/>
</dbReference>
<dbReference type="SUPFAM" id="SSF52768">
    <property type="entry name" value="Arginase/deacetylase"/>
    <property type="match status" value="1"/>
</dbReference>
<dbReference type="EMBL" id="AOLV01000008">
    <property type="protein sequence ID" value="EPX87242.1"/>
    <property type="molecule type" value="Genomic_DNA"/>
</dbReference>
<dbReference type="PROSITE" id="PS51409">
    <property type="entry name" value="ARGINASE_2"/>
    <property type="match status" value="1"/>
</dbReference>
<dbReference type="HOGENOM" id="CLU_039478_0_2_5"/>
<evidence type="ECO:0000313" key="4">
    <source>
        <dbReference type="EMBL" id="EPX87242.1"/>
    </source>
</evidence>
<protein>
    <submittedName>
        <fullName evidence="4">Arginase/agmatinase/formimionoglutamate hydrolase, arginase family</fullName>
        <ecNumber evidence="4">3.5.3.11</ecNumber>
    </submittedName>
</protein>
<dbReference type="PANTHER" id="PTHR11358:SF26">
    <property type="entry name" value="GUANIDINO ACID HYDROLASE, MITOCHONDRIAL"/>
    <property type="match status" value="1"/>
</dbReference>
<dbReference type="AlphaFoldDB" id="S9R5R2"/>
<evidence type="ECO:0000256" key="1">
    <source>
        <dbReference type="ARBA" id="ARBA00022723"/>
    </source>
</evidence>
<dbReference type="PIRSF" id="PIRSF036979">
    <property type="entry name" value="Arginase"/>
    <property type="match status" value="1"/>
</dbReference>
<dbReference type="InterPro" id="IPR006035">
    <property type="entry name" value="Ureohydrolase"/>
</dbReference>
<gene>
    <name evidence="4" type="ORF">ruthe_00640</name>
</gene>
<dbReference type="STRING" id="1123069.ruthe_00640"/>
<dbReference type="GO" id="GO:0008783">
    <property type="term" value="F:agmatinase activity"/>
    <property type="evidence" value="ECO:0007669"/>
    <property type="project" value="UniProtKB-EC"/>
</dbReference>
<dbReference type="Pfam" id="PF00491">
    <property type="entry name" value="Arginase"/>
    <property type="match status" value="1"/>
</dbReference>
<dbReference type="RefSeq" id="WP_021096746.1">
    <property type="nucleotide sequence ID" value="NZ_KE557320.1"/>
</dbReference>
<dbReference type="GO" id="GO:0033389">
    <property type="term" value="P:putrescine biosynthetic process from arginine, via agmatine"/>
    <property type="evidence" value="ECO:0007669"/>
    <property type="project" value="TreeGrafter"/>
</dbReference>
<comment type="similarity">
    <text evidence="3">Belongs to the arginase family.</text>
</comment>
<name>S9R5R2_9RHOB</name>
<dbReference type="Gene3D" id="3.40.800.10">
    <property type="entry name" value="Ureohydrolase domain"/>
    <property type="match status" value="1"/>
</dbReference>
<dbReference type="EC" id="3.5.3.11" evidence="4"/>
<dbReference type="Proteomes" id="UP000015346">
    <property type="component" value="Unassembled WGS sequence"/>
</dbReference>
<proteinExistence type="inferred from homology"/>
<evidence type="ECO:0000256" key="2">
    <source>
        <dbReference type="ARBA" id="ARBA00022801"/>
    </source>
</evidence>
<keyword evidence="2 4" id="KW-0378">Hydrolase</keyword>
<dbReference type="GO" id="GO:0046872">
    <property type="term" value="F:metal ion binding"/>
    <property type="evidence" value="ECO:0007669"/>
    <property type="project" value="UniProtKB-KW"/>
</dbReference>
<organism evidence="4 5">
    <name type="scientific">Rubellimicrobium thermophilum DSM 16684</name>
    <dbReference type="NCBI Taxonomy" id="1123069"/>
    <lineage>
        <taxon>Bacteria</taxon>
        <taxon>Pseudomonadati</taxon>
        <taxon>Pseudomonadota</taxon>
        <taxon>Alphaproteobacteria</taxon>
        <taxon>Rhodobacterales</taxon>
        <taxon>Roseobacteraceae</taxon>
        <taxon>Rubellimicrobium</taxon>
    </lineage>
</organism>
<reference evidence="4 5" key="1">
    <citation type="journal article" date="2013" name="Stand. Genomic Sci.">
        <title>Genome sequence of the reddish-pigmented Rubellimicrobium thermophilum type strain (DSM 16684(T)), a member of the Roseobacter clade.</title>
        <authorList>
            <person name="Fiebig A."/>
            <person name="Riedel T."/>
            <person name="Gronow S."/>
            <person name="Petersen J."/>
            <person name="Klenk H.P."/>
            <person name="Goker M."/>
        </authorList>
    </citation>
    <scope>NUCLEOTIDE SEQUENCE [LARGE SCALE GENOMIC DNA]</scope>
    <source>
        <strain evidence="4 5">DSM 16684</strain>
    </source>
</reference>
<dbReference type="OrthoDB" id="9788689at2"/>